<name>A0A5M8NZT4_9BACT</name>
<dbReference type="SUPFAM" id="SSF56935">
    <property type="entry name" value="Porins"/>
    <property type="match status" value="1"/>
</dbReference>
<dbReference type="Gene3D" id="2.40.170.20">
    <property type="entry name" value="TonB-dependent receptor, beta-barrel domain"/>
    <property type="match status" value="1"/>
</dbReference>
<dbReference type="EMBL" id="SNRX01000015">
    <property type="protein sequence ID" value="KAA6301661.1"/>
    <property type="molecule type" value="Genomic_DNA"/>
</dbReference>
<evidence type="ECO:0000256" key="9">
    <source>
        <dbReference type="ARBA" id="ARBA00023237"/>
    </source>
</evidence>
<dbReference type="AlphaFoldDB" id="A0A5M8NZT4"/>
<dbReference type="GO" id="GO:0009279">
    <property type="term" value="C:cell outer membrane"/>
    <property type="evidence" value="ECO:0007669"/>
    <property type="project" value="UniProtKB-SubCell"/>
</dbReference>
<sequence length="639" mass="71177">MKLHVAACILAVFFTGFFSTTYAEDAVSLKDTLSLQEVSVVSATKTEVNRNQIPLNISVINRETIDASTETGILSILSEHVPGLFVTERGVTGYGVNAGSAGLVNIHGVGSGNRVLMLFDGQPNWAGIFGHHLPDAYVASDAERVEVIRGPGSLLYGSNAMGGIVNVITRKATENGIHGQARAIYGSYDTWKMMGSAGYKKDKFNAYLSLNRDQSAGQRENSAFYINNGYVKLGYEFSNQWNVSGNVILADFMVNNPGTTSWPMYENWAEALRSTYSISINNQYEFMSGSVQAFYNTGKHHINDGHHDPASLSIAETTYFDLEDFHRGLSVFESFHLFENNLFTIGIDGKQWGGKAWNEKDKETTQVLFPYKKVTELAEYAIVQHTLFDKLTFNAGIRLENNEIYGNEWIPQGGISYQINKLTTLKGSASKGFRSPNINDMYALWGGANPNLKPEEMNNFDISYLQSFDNLKLNFEITAFLAKGKNLILPPASFNGLKENSGQFTNKGIDFAFQYQLLPALQVLGNYSFLHSNIKIPAAPKHKAFLNLNWKMNKLSISPSIQYINGLYLERYEERNAPASLIAEHYENYALFNCKISYKANHGMTFFINGENITNTSYQMNNGYPMPGIVILGGFDVKF</sequence>
<dbReference type="PROSITE" id="PS52016">
    <property type="entry name" value="TONB_DEPENDENT_REC_3"/>
    <property type="match status" value="1"/>
</dbReference>
<dbReference type="PANTHER" id="PTHR30069:SF29">
    <property type="entry name" value="HEMOGLOBIN AND HEMOGLOBIN-HAPTOGLOBIN-BINDING PROTEIN 1-RELATED"/>
    <property type="match status" value="1"/>
</dbReference>
<feature type="domain" description="TonB-dependent receptor-like beta-barrel" evidence="13">
    <location>
        <begin position="221"/>
        <end position="613"/>
    </location>
</feature>
<comment type="subcellular location">
    <subcellularLocation>
        <location evidence="1 10">Cell outer membrane</location>
        <topology evidence="1 10">Multi-pass membrane protein</topology>
    </subcellularLocation>
</comment>
<keyword evidence="5 12" id="KW-0732">Signal</keyword>
<evidence type="ECO:0000256" key="10">
    <source>
        <dbReference type="PROSITE-ProRule" id="PRU01360"/>
    </source>
</evidence>
<evidence type="ECO:0000256" key="1">
    <source>
        <dbReference type="ARBA" id="ARBA00004571"/>
    </source>
</evidence>
<evidence type="ECO:0000256" key="8">
    <source>
        <dbReference type="ARBA" id="ARBA00023170"/>
    </source>
</evidence>
<keyword evidence="2 10" id="KW-0813">Transport</keyword>
<dbReference type="InterPro" id="IPR012910">
    <property type="entry name" value="Plug_dom"/>
</dbReference>
<protein>
    <submittedName>
        <fullName evidence="15">Colicin I receptor</fullName>
    </submittedName>
</protein>
<dbReference type="InterPro" id="IPR036942">
    <property type="entry name" value="Beta-barrel_TonB_sf"/>
</dbReference>
<keyword evidence="4 10" id="KW-0812">Transmembrane</keyword>
<dbReference type="InterPro" id="IPR000531">
    <property type="entry name" value="Beta-barrel_TonB"/>
</dbReference>
<dbReference type="Proteomes" id="UP000324575">
    <property type="component" value="Unassembled WGS sequence"/>
</dbReference>
<reference evidence="15 16" key="1">
    <citation type="submission" date="2019-03" db="EMBL/GenBank/DDBJ databases">
        <title>Single cell metagenomics reveals metabolic interactions within the superorganism composed of flagellate Streblomastix strix and complex community of Bacteroidetes bacteria on its surface.</title>
        <authorList>
            <person name="Treitli S.C."/>
            <person name="Kolisko M."/>
            <person name="Husnik F."/>
            <person name="Keeling P."/>
            <person name="Hampl V."/>
        </authorList>
    </citation>
    <scope>NUCLEOTIDE SEQUENCE [LARGE SCALE GENOMIC DNA]</scope>
    <source>
        <strain evidence="15">St1</strain>
    </source>
</reference>
<evidence type="ECO:0000259" key="13">
    <source>
        <dbReference type="Pfam" id="PF00593"/>
    </source>
</evidence>
<evidence type="ECO:0000256" key="5">
    <source>
        <dbReference type="ARBA" id="ARBA00022729"/>
    </source>
</evidence>
<evidence type="ECO:0000313" key="16">
    <source>
        <dbReference type="Proteomes" id="UP000324575"/>
    </source>
</evidence>
<dbReference type="CDD" id="cd01347">
    <property type="entry name" value="ligand_gated_channel"/>
    <property type="match status" value="1"/>
</dbReference>
<evidence type="ECO:0000256" key="3">
    <source>
        <dbReference type="ARBA" id="ARBA00022452"/>
    </source>
</evidence>
<gene>
    <name evidence="15" type="ORF">EZS26_002126</name>
</gene>
<feature type="signal peptide" evidence="12">
    <location>
        <begin position="1"/>
        <end position="23"/>
    </location>
</feature>
<comment type="similarity">
    <text evidence="10 11">Belongs to the TonB-dependent receptor family.</text>
</comment>
<keyword evidence="9 10" id="KW-0998">Cell outer membrane</keyword>
<dbReference type="Pfam" id="PF00593">
    <property type="entry name" value="TonB_dep_Rec_b-barrel"/>
    <property type="match status" value="1"/>
</dbReference>
<evidence type="ECO:0000256" key="4">
    <source>
        <dbReference type="ARBA" id="ARBA00022692"/>
    </source>
</evidence>
<dbReference type="PANTHER" id="PTHR30069">
    <property type="entry name" value="TONB-DEPENDENT OUTER MEMBRANE RECEPTOR"/>
    <property type="match status" value="1"/>
</dbReference>
<feature type="domain" description="TonB-dependent receptor plug" evidence="14">
    <location>
        <begin position="51"/>
        <end position="164"/>
    </location>
</feature>
<keyword evidence="7 10" id="KW-0472">Membrane</keyword>
<keyword evidence="8 15" id="KW-0675">Receptor</keyword>
<proteinExistence type="inferred from homology"/>
<dbReference type="Gene3D" id="2.170.130.10">
    <property type="entry name" value="TonB-dependent receptor, plug domain"/>
    <property type="match status" value="1"/>
</dbReference>
<organism evidence="15 16">
    <name type="scientific">Candidatus Ordinivivax streblomastigis</name>
    <dbReference type="NCBI Taxonomy" id="2540710"/>
    <lineage>
        <taxon>Bacteria</taxon>
        <taxon>Pseudomonadati</taxon>
        <taxon>Bacteroidota</taxon>
        <taxon>Bacteroidia</taxon>
        <taxon>Bacteroidales</taxon>
        <taxon>Candidatus Ordinivivax</taxon>
    </lineage>
</organism>
<dbReference type="GO" id="GO:0044718">
    <property type="term" value="P:siderophore transmembrane transport"/>
    <property type="evidence" value="ECO:0007669"/>
    <property type="project" value="TreeGrafter"/>
</dbReference>
<evidence type="ECO:0000256" key="2">
    <source>
        <dbReference type="ARBA" id="ARBA00022448"/>
    </source>
</evidence>
<evidence type="ECO:0000256" key="12">
    <source>
        <dbReference type="SAM" id="SignalP"/>
    </source>
</evidence>
<feature type="chain" id="PRO_5024374394" evidence="12">
    <location>
        <begin position="24"/>
        <end position="639"/>
    </location>
</feature>
<keyword evidence="3 10" id="KW-1134">Transmembrane beta strand</keyword>
<evidence type="ECO:0000313" key="15">
    <source>
        <dbReference type="EMBL" id="KAA6301661.1"/>
    </source>
</evidence>
<dbReference type="InterPro" id="IPR039426">
    <property type="entry name" value="TonB-dep_rcpt-like"/>
</dbReference>
<dbReference type="InterPro" id="IPR037066">
    <property type="entry name" value="Plug_dom_sf"/>
</dbReference>
<evidence type="ECO:0000256" key="7">
    <source>
        <dbReference type="ARBA" id="ARBA00023136"/>
    </source>
</evidence>
<comment type="caution">
    <text evidence="15">The sequence shown here is derived from an EMBL/GenBank/DDBJ whole genome shotgun (WGS) entry which is preliminary data.</text>
</comment>
<dbReference type="GO" id="GO:0015344">
    <property type="term" value="F:siderophore uptake transmembrane transporter activity"/>
    <property type="evidence" value="ECO:0007669"/>
    <property type="project" value="TreeGrafter"/>
</dbReference>
<accession>A0A5M8NZT4</accession>
<evidence type="ECO:0000259" key="14">
    <source>
        <dbReference type="Pfam" id="PF07715"/>
    </source>
</evidence>
<evidence type="ECO:0000256" key="6">
    <source>
        <dbReference type="ARBA" id="ARBA00023077"/>
    </source>
</evidence>
<evidence type="ECO:0000256" key="11">
    <source>
        <dbReference type="RuleBase" id="RU003357"/>
    </source>
</evidence>
<dbReference type="Pfam" id="PF07715">
    <property type="entry name" value="Plug"/>
    <property type="match status" value="1"/>
</dbReference>
<keyword evidence="6 11" id="KW-0798">TonB box</keyword>